<name>X1LRA3_9ZZZZ</name>
<dbReference type="EMBL" id="BARV01009864">
    <property type="protein sequence ID" value="GAI04920.1"/>
    <property type="molecule type" value="Genomic_DNA"/>
</dbReference>
<feature type="domain" description="Nitroreductase" evidence="4">
    <location>
        <begin position="10"/>
        <end position="169"/>
    </location>
</feature>
<dbReference type="InterPro" id="IPR000415">
    <property type="entry name" value="Nitroreductase-like"/>
</dbReference>
<dbReference type="Gene3D" id="3.40.109.10">
    <property type="entry name" value="NADH Oxidase"/>
    <property type="match status" value="1"/>
</dbReference>
<sequence>MDYESLLELVKKRRTIRKFRSEPIPGEYVDKIIEAARWAPSGGNSQPWEFIVVKKQELRNKIAELVEEGFGSIAPKMEATREPRLRFNFAPAGFIHAPVFIILCGDPRTRDTYPVGVQAMRDSIFNSSLANAFLYMHLAATTLGLGAQWVSAIALPYVQYLTKDLLGIP</sequence>
<keyword evidence="3" id="KW-0560">Oxidoreductase</keyword>
<dbReference type="SUPFAM" id="SSF55469">
    <property type="entry name" value="FMN-dependent nitroreductase-like"/>
    <property type="match status" value="1"/>
</dbReference>
<dbReference type="PANTHER" id="PTHR23026:SF90">
    <property type="entry name" value="IODOTYROSINE DEIODINASE 1"/>
    <property type="match status" value="1"/>
</dbReference>
<dbReference type="InterPro" id="IPR029479">
    <property type="entry name" value="Nitroreductase"/>
</dbReference>
<reference evidence="5" key="1">
    <citation type="journal article" date="2014" name="Front. Microbiol.">
        <title>High frequency of phylogenetically diverse reductive dehalogenase-homologous genes in deep subseafloor sedimentary metagenomes.</title>
        <authorList>
            <person name="Kawai M."/>
            <person name="Futagami T."/>
            <person name="Toyoda A."/>
            <person name="Takaki Y."/>
            <person name="Nishi S."/>
            <person name="Hori S."/>
            <person name="Arai W."/>
            <person name="Tsubouchi T."/>
            <person name="Morono Y."/>
            <person name="Uchiyama I."/>
            <person name="Ito T."/>
            <person name="Fujiyama A."/>
            <person name="Inagaki F."/>
            <person name="Takami H."/>
        </authorList>
    </citation>
    <scope>NUCLEOTIDE SEQUENCE</scope>
    <source>
        <strain evidence="5">Expedition CK06-06</strain>
    </source>
</reference>
<evidence type="ECO:0000313" key="5">
    <source>
        <dbReference type="EMBL" id="GAI04920.1"/>
    </source>
</evidence>
<evidence type="ECO:0000256" key="3">
    <source>
        <dbReference type="ARBA" id="ARBA00023002"/>
    </source>
</evidence>
<dbReference type="Pfam" id="PF00881">
    <property type="entry name" value="Nitroreductase"/>
    <property type="match status" value="1"/>
</dbReference>
<protein>
    <recommendedName>
        <fullName evidence="4">Nitroreductase domain-containing protein</fullName>
    </recommendedName>
</protein>
<dbReference type="InterPro" id="IPR050627">
    <property type="entry name" value="Nitroreductase/BluB"/>
</dbReference>
<dbReference type="GO" id="GO:0016491">
    <property type="term" value="F:oxidoreductase activity"/>
    <property type="evidence" value="ECO:0007669"/>
    <property type="project" value="UniProtKB-KW"/>
</dbReference>
<evidence type="ECO:0000256" key="2">
    <source>
        <dbReference type="ARBA" id="ARBA00022643"/>
    </source>
</evidence>
<comment type="caution">
    <text evidence="5">The sequence shown here is derived from an EMBL/GenBank/DDBJ whole genome shotgun (WGS) entry which is preliminary data.</text>
</comment>
<keyword evidence="2" id="KW-0288">FMN</keyword>
<proteinExistence type="predicted"/>
<organism evidence="5">
    <name type="scientific">marine sediment metagenome</name>
    <dbReference type="NCBI Taxonomy" id="412755"/>
    <lineage>
        <taxon>unclassified sequences</taxon>
        <taxon>metagenomes</taxon>
        <taxon>ecological metagenomes</taxon>
    </lineage>
</organism>
<evidence type="ECO:0000256" key="1">
    <source>
        <dbReference type="ARBA" id="ARBA00022630"/>
    </source>
</evidence>
<gene>
    <name evidence="5" type="ORF">S06H3_19296</name>
</gene>
<keyword evidence="1" id="KW-0285">Flavoprotein</keyword>
<accession>X1LRA3</accession>
<dbReference type="AlphaFoldDB" id="X1LRA3"/>
<evidence type="ECO:0000259" key="4">
    <source>
        <dbReference type="Pfam" id="PF00881"/>
    </source>
</evidence>
<dbReference type="CDD" id="cd02062">
    <property type="entry name" value="Nitro_FMN_reductase"/>
    <property type="match status" value="1"/>
</dbReference>
<dbReference type="PANTHER" id="PTHR23026">
    <property type="entry name" value="NADPH NITROREDUCTASE"/>
    <property type="match status" value="1"/>
</dbReference>
<feature type="non-terminal residue" evidence="5">
    <location>
        <position position="169"/>
    </location>
</feature>